<name>A0ABQ1ZRH2_9BACL</name>
<accession>A0ABQ1ZRH2</accession>
<gene>
    <name evidence="2" type="ORF">GCM10007362_12120</name>
</gene>
<dbReference type="RefSeq" id="WP_172246945.1">
    <property type="nucleotide sequence ID" value="NZ_BMDD01000001.1"/>
</dbReference>
<feature type="transmembrane region" description="Helical" evidence="1">
    <location>
        <begin position="25"/>
        <end position="41"/>
    </location>
</feature>
<feature type="transmembrane region" description="Helical" evidence="1">
    <location>
        <begin position="241"/>
        <end position="264"/>
    </location>
</feature>
<evidence type="ECO:0000313" key="2">
    <source>
        <dbReference type="EMBL" id="GGH73199.1"/>
    </source>
</evidence>
<reference evidence="3" key="1">
    <citation type="journal article" date="2019" name="Int. J. Syst. Evol. Microbiol.">
        <title>The Global Catalogue of Microorganisms (GCM) 10K type strain sequencing project: providing services to taxonomists for standard genome sequencing and annotation.</title>
        <authorList>
            <consortium name="The Broad Institute Genomics Platform"/>
            <consortium name="The Broad Institute Genome Sequencing Center for Infectious Disease"/>
            <person name="Wu L."/>
            <person name="Ma J."/>
        </authorList>
    </citation>
    <scope>NUCLEOTIDE SEQUENCE [LARGE SCALE GENOMIC DNA]</scope>
    <source>
        <strain evidence="3">CCM 8702</strain>
    </source>
</reference>
<evidence type="ECO:0000313" key="3">
    <source>
        <dbReference type="Proteomes" id="UP000605427"/>
    </source>
</evidence>
<dbReference type="Proteomes" id="UP000605427">
    <property type="component" value="Unassembled WGS sequence"/>
</dbReference>
<protein>
    <recommendedName>
        <fullName evidence="4">ABC transporter permease</fullName>
    </recommendedName>
</protein>
<keyword evidence="3" id="KW-1185">Reference proteome</keyword>
<keyword evidence="1" id="KW-1133">Transmembrane helix</keyword>
<keyword evidence="1" id="KW-0472">Membrane</keyword>
<feature type="transmembrane region" description="Helical" evidence="1">
    <location>
        <begin position="171"/>
        <end position="196"/>
    </location>
</feature>
<feature type="transmembrane region" description="Helical" evidence="1">
    <location>
        <begin position="61"/>
        <end position="84"/>
    </location>
</feature>
<feature type="transmembrane region" description="Helical" evidence="1">
    <location>
        <begin position="105"/>
        <end position="131"/>
    </location>
</feature>
<dbReference type="EMBL" id="BMDD01000001">
    <property type="protein sequence ID" value="GGH73199.1"/>
    <property type="molecule type" value="Genomic_DNA"/>
</dbReference>
<evidence type="ECO:0008006" key="4">
    <source>
        <dbReference type="Google" id="ProtNLM"/>
    </source>
</evidence>
<proteinExistence type="predicted"/>
<sequence length="273" mass="31299">MVGQKVPYAYNVSVEIRRMLTPVRLILYVLFCAYPFVYLAFAHSAYSLSDWLDLFTFMLDVIPMVGFAIAAVAVYDVAFSETLNHRFLIYERIRMPLGKLLKIKLTANVVLSFAALAVPVLLCFIAAYIVIPHYGWIEFFPNTFGSIDESARNQEQAARHTMNQLLVYGEWVYGVACAGWVGLNAALYATFGFLLLLVIQRSFIALSIPFLLYMVGSFLMPDRRFYFFDSVFPFNAVQQPMWVMFVPFSFILLCCAALTLYIYLFKEKVNRLL</sequence>
<organism evidence="2 3">
    <name type="scientific">Saccharibacillus endophyticus</name>
    <dbReference type="NCBI Taxonomy" id="2060666"/>
    <lineage>
        <taxon>Bacteria</taxon>
        <taxon>Bacillati</taxon>
        <taxon>Bacillota</taxon>
        <taxon>Bacilli</taxon>
        <taxon>Bacillales</taxon>
        <taxon>Paenibacillaceae</taxon>
        <taxon>Saccharibacillus</taxon>
    </lineage>
</organism>
<keyword evidence="1" id="KW-0812">Transmembrane</keyword>
<comment type="caution">
    <text evidence="2">The sequence shown here is derived from an EMBL/GenBank/DDBJ whole genome shotgun (WGS) entry which is preliminary data.</text>
</comment>
<feature type="transmembrane region" description="Helical" evidence="1">
    <location>
        <begin position="203"/>
        <end position="221"/>
    </location>
</feature>
<evidence type="ECO:0000256" key="1">
    <source>
        <dbReference type="SAM" id="Phobius"/>
    </source>
</evidence>